<accession>A0ABQ9C1G4</accession>
<sequence>MATFQLILMKKMPQKSKRVEDECVAQRMALEFSSLGRVCTIRYISFVVVVAAIFKLLMGKQILSEDLSTFLHPLRVSLSGKRSCGLKQWLLSHEGSTKLRHQVCPSDNLEVRLLSGSVLDP</sequence>
<name>A0ABQ9C1G4_9ROSI</name>
<dbReference type="Proteomes" id="UP001141253">
    <property type="component" value="Chromosome 2"/>
</dbReference>
<evidence type="ECO:0000313" key="2">
    <source>
        <dbReference type="Proteomes" id="UP001141253"/>
    </source>
</evidence>
<reference evidence="1" key="2">
    <citation type="journal article" date="2023" name="Int. J. Mol. Sci.">
        <title>De Novo Assembly and Annotation of 11 Diverse Shrub Willow (Salix) Genomes Reveals Novel Gene Organization in Sex-Linked Regions.</title>
        <authorList>
            <person name="Hyden B."/>
            <person name="Feng K."/>
            <person name="Yates T.B."/>
            <person name="Jawdy S."/>
            <person name="Cereghino C."/>
            <person name="Smart L.B."/>
            <person name="Muchero W."/>
        </authorList>
    </citation>
    <scope>NUCLEOTIDE SEQUENCE</scope>
    <source>
        <tissue evidence="1">Shoot tip</tissue>
    </source>
</reference>
<keyword evidence="2" id="KW-1185">Reference proteome</keyword>
<dbReference type="EMBL" id="JAPFFI010000006">
    <property type="protein sequence ID" value="KAJ6392039.1"/>
    <property type="molecule type" value="Genomic_DNA"/>
</dbReference>
<gene>
    <name evidence="1" type="ORF">OIU77_025907</name>
</gene>
<reference evidence="1" key="1">
    <citation type="submission" date="2022-10" db="EMBL/GenBank/DDBJ databases">
        <authorList>
            <person name="Hyden B.L."/>
            <person name="Feng K."/>
            <person name="Yates T."/>
            <person name="Jawdy S."/>
            <person name="Smart L.B."/>
            <person name="Muchero W."/>
        </authorList>
    </citation>
    <scope>NUCLEOTIDE SEQUENCE</scope>
    <source>
        <tissue evidence="1">Shoot tip</tissue>
    </source>
</reference>
<evidence type="ECO:0000313" key="1">
    <source>
        <dbReference type="EMBL" id="KAJ6392039.1"/>
    </source>
</evidence>
<protein>
    <submittedName>
        <fullName evidence="1">Uncharacterized protein</fullName>
    </submittedName>
</protein>
<proteinExistence type="predicted"/>
<organism evidence="1 2">
    <name type="scientific">Salix suchowensis</name>
    <dbReference type="NCBI Taxonomy" id="1278906"/>
    <lineage>
        <taxon>Eukaryota</taxon>
        <taxon>Viridiplantae</taxon>
        <taxon>Streptophyta</taxon>
        <taxon>Embryophyta</taxon>
        <taxon>Tracheophyta</taxon>
        <taxon>Spermatophyta</taxon>
        <taxon>Magnoliopsida</taxon>
        <taxon>eudicotyledons</taxon>
        <taxon>Gunneridae</taxon>
        <taxon>Pentapetalae</taxon>
        <taxon>rosids</taxon>
        <taxon>fabids</taxon>
        <taxon>Malpighiales</taxon>
        <taxon>Salicaceae</taxon>
        <taxon>Saliceae</taxon>
        <taxon>Salix</taxon>
    </lineage>
</organism>
<comment type="caution">
    <text evidence="1">The sequence shown here is derived from an EMBL/GenBank/DDBJ whole genome shotgun (WGS) entry which is preliminary data.</text>
</comment>